<dbReference type="Pfam" id="PF12833">
    <property type="entry name" value="HTH_18"/>
    <property type="match status" value="1"/>
</dbReference>
<evidence type="ECO:0000313" key="4">
    <source>
        <dbReference type="EMBL" id="EHR41597.1"/>
    </source>
</evidence>
<evidence type="ECO:0000256" key="1">
    <source>
        <dbReference type="ARBA" id="ARBA00023015"/>
    </source>
</evidence>
<evidence type="ECO:0000259" key="3">
    <source>
        <dbReference type="PROSITE" id="PS01124"/>
    </source>
</evidence>
<dbReference type="STRING" id="1129374.AJE_06156"/>
<sequence length="322" mass="35512">MFVKKDTHKVAMLVYPDAQILDIAGPLEVFARTSRWLTLQGHYSAQAYTIELVAEKQGLVKTSGGLAMQAGQSFASFTGCDTLLVTGGIGFSNAMQNEVILRWLQAQRQNCERLGSICTGALVLAAAGILDGHAATTHWEYLQLLAANTKNCEVRNNVLFVQSDNIFTSAGVTAGIDMALALVEQDYGKSVATAVAEQLLLERRRGATQPQKSRFLEAEKRTDRFGDLQLWILQNLAGNLTVNSLAERMAMSSRHFARQFKEHTDVTVADYINQVRTEEALRLMETGVSSHKDIARQSGFSSEQHLRRALQRHSVGAIQNSR</sequence>
<keyword evidence="1" id="KW-0805">Transcription regulation</keyword>
<dbReference type="Pfam" id="PF01965">
    <property type="entry name" value="DJ-1_PfpI"/>
    <property type="match status" value="1"/>
</dbReference>
<dbReference type="InterPro" id="IPR052158">
    <property type="entry name" value="INH-QAR"/>
</dbReference>
<dbReference type="InterPro" id="IPR009057">
    <property type="entry name" value="Homeodomain-like_sf"/>
</dbReference>
<dbReference type="PATRIC" id="fig|1129374.4.peg.1237"/>
<dbReference type="PANTHER" id="PTHR43130">
    <property type="entry name" value="ARAC-FAMILY TRANSCRIPTIONAL REGULATOR"/>
    <property type="match status" value="1"/>
</dbReference>
<keyword evidence="5" id="KW-1185">Reference proteome</keyword>
<keyword evidence="2" id="KW-0804">Transcription</keyword>
<dbReference type="InterPro" id="IPR029062">
    <property type="entry name" value="Class_I_gatase-like"/>
</dbReference>
<dbReference type="eggNOG" id="COG4977">
    <property type="taxonomic scope" value="Bacteria"/>
</dbReference>
<reference evidence="4 5" key="1">
    <citation type="journal article" date="2012" name="J. Bacteriol.">
        <title>Genome Sequence of Extracellular-Protease-Producing Alishewanella jeotgali Isolated from Traditional Korean Fermented Seafood.</title>
        <authorList>
            <person name="Jung J."/>
            <person name="Chun J."/>
            <person name="Park W."/>
        </authorList>
    </citation>
    <scope>NUCLEOTIDE SEQUENCE [LARGE SCALE GENOMIC DNA]</scope>
    <source>
        <strain evidence="4 5">KCTC 22429</strain>
    </source>
</reference>
<dbReference type="GO" id="GO:0043565">
    <property type="term" value="F:sequence-specific DNA binding"/>
    <property type="evidence" value="ECO:0007669"/>
    <property type="project" value="InterPro"/>
</dbReference>
<dbReference type="PANTHER" id="PTHR43130:SF3">
    <property type="entry name" value="HTH-TYPE TRANSCRIPTIONAL REGULATOR RV1931C"/>
    <property type="match status" value="1"/>
</dbReference>
<dbReference type="RefSeq" id="WP_008950138.1">
    <property type="nucleotide sequence ID" value="NZ_AHTH01000012.1"/>
</dbReference>
<dbReference type="Proteomes" id="UP000012046">
    <property type="component" value="Unassembled WGS sequence"/>
</dbReference>
<feature type="domain" description="HTH araC/xylS-type" evidence="3">
    <location>
        <begin position="226"/>
        <end position="322"/>
    </location>
</feature>
<evidence type="ECO:0000313" key="5">
    <source>
        <dbReference type="Proteomes" id="UP000012046"/>
    </source>
</evidence>
<dbReference type="PROSITE" id="PS01124">
    <property type="entry name" value="HTH_ARAC_FAMILY_2"/>
    <property type="match status" value="1"/>
</dbReference>
<dbReference type="AlphaFoldDB" id="H3ZD08"/>
<comment type="caution">
    <text evidence="4">The sequence shown here is derived from an EMBL/GenBank/DDBJ whole genome shotgun (WGS) entry which is preliminary data.</text>
</comment>
<accession>H3ZD08</accession>
<proteinExistence type="predicted"/>
<evidence type="ECO:0000256" key="2">
    <source>
        <dbReference type="ARBA" id="ARBA00023163"/>
    </source>
</evidence>
<dbReference type="SMART" id="SM00342">
    <property type="entry name" value="HTH_ARAC"/>
    <property type="match status" value="1"/>
</dbReference>
<dbReference type="SUPFAM" id="SSF46689">
    <property type="entry name" value="Homeodomain-like"/>
    <property type="match status" value="1"/>
</dbReference>
<dbReference type="Gene3D" id="3.40.50.880">
    <property type="match status" value="1"/>
</dbReference>
<gene>
    <name evidence="4" type="ORF">AJE_06156</name>
</gene>
<dbReference type="InterPro" id="IPR018060">
    <property type="entry name" value="HTH_AraC"/>
</dbReference>
<dbReference type="InterPro" id="IPR002818">
    <property type="entry name" value="DJ-1/PfpI"/>
</dbReference>
<organism evidence="4 5">
    <name type="scientific">Alishewanella jeotgali KCTC 22429</name>
    <dbReference type="NCBI Taxonomy" id="1129374"/>
    <lineage>
        <taxon>Bacteria</taxon>
        <taxon>Pseudomonadati</taxon>
        <taxon>Pseudomonadota</taxon>
        <taxon>Gammaproteobacteria</taxon>
        <taxon>Alteromonadales</taxon>
        <taxon>Alteromonadaceae</taxon>
        <taxon>Alishewanella</taxon>
    </lineage>
</organism>
<dbReference type="GO" id="GO:0003700">
    <property type="term" value="F:DNA-binding transcription factor activity"/>
    <property type="evidence" value="ECO:0007669"/>
    <property type="project" value="InterPro"/>
</dbReference>
<protein>
    <submittedName>
        <fullName evidence="4">AraC family transcriptional regulator</fullName>
    </submittedName>
</protein>
<dbReference type="SUPFAM" id="SSF52317">
    <property type="entry name" value="Class I glutamine amidotransferase-like"/>
    <property type="match status" value="1"/>
</dbReference>
<name>H3ZD08_9ALTE</name>
<dbReference type="Gene3D" id="1.10.10.60">
    <property type="entry name" value="Homeodomain-like"/>
    <property type="match status" value="2"/>
</dbReference>
<dbReference type="CDD" id="cd03137">
    <property type="entry name" value="GATase1_AraC_1"/>
    <property type="match status" value="1"/>
</dbReference>
<dbReference type="EMBL" id="AHTH01000012">
    <property type="protein sequence ID" value="EHR41597.1"/>
    <property type="molecule type" value="Genomic_DNA"/>
</dbReference>